<reference evidence="4 5" key="1">
    <citation type="submission" date="2024-09" db="EMBL/GenBank/DDBJ databases">
        <authorList>
            <person name="Sun Q."/>
            <person name="Mori K."/>
        </authorList>
    </citation>
    <scope>NUCLEOTIDE SEQUENCE [LARGE SCALE GENOMIC DNA]</scope>
    <source>
        <strain evidence="4 5">TBRC 4938</strain>
    </source>
</reference>
<evidence type="ECO:0000256" key="1">
    <source>
        <dbReference type="SAM" id="MobiDB-lite"/>
    </source>
</evidence>
<feature type="compositionally biased region" description="Low complexity" evidence="1">
    <location>
        <begin position="107"/>
        <end position="167"/>
    </location>
</feature>
<keyword evidence="5" id="KW-1185">Reference proteome</keyword>
<dbReference type="Gene3D" id="1.10.101.10">
    <property type="entry name" value="PGBD-like superfamily/PGBD"/>
    <property type="match status" value="1"/>
</dbReference>
<name>A0ABV6APX2_9HYPH</name>
<accession>A0ABV6APX2</accession>
<comment type="caution">
    <text evidence="4">The sequence shown here is derived from an EMBL/GenBank/DDBJ whole genome shotgun (WGS) entry which is preliminary data.</text>
</comment>
<dbReference type="SUPFAM" id="SSF47090">
    <property type="entry name" value="PGBD-like"/>
    <property type="match status" value="1"/>
</dbReference>
<sequence>MTARKRKSPDRKKPVRQPGLLSNLASSAGRAIVRHPRPVFGIAAFGVIFSFVAANALWYQPGGHPAPFLATRDASDPNAIAGYRPMRRAAPEDVTTFRIERADPDASRPAPAAGPAPASAPVSAPAAAVPAASPTPRPQAAEQAAPQPAAPAAQKPAPTETARAPAARPAPQPMPSSPPKVVPVSRPAESVAARGEDPVAAAIRASERGPAMRPPADIPNTGSTPRRPVAPVAQRPVSSSPSTDLVLQIQRGLSNIAYADVTVDGVAGEQTKAAIRRFEKHYRLPETGEPNDMVLKKLKSIGAL</sequence>
<organism evidence="4 5">
    <name type="scientific">Rhizobium puerariae</name>
    <dbReference type="NCBI Taxonomy" id="1585791"/>
    <lineage>
        <taxon>Bacteria</taxon>
        <taxon>Pseudomonadati</taxon>
        <taxon>Pseudomonadota</taxon>
        <taxon>Alphaproteobacteria</taxon>
        <taxon>Hyphomicrobiales</taxon>
        <taxon>Rhizobiaceae</taxon>
        <taxon>Rhizobium/Agrobacterium group</taxon>
        <taxon>Rhizobium</taxon>
    </lineage>
</organism>
<proteinExistence type="predicted"/>
<evidence type="ECO:0000313" key="4">
    <source>
        <dbReference type="EMBL" id="MFB9951383.1"/>
    </source>
</evidence>
<keyword evidence="2" id="KW-1133">Transmembrane helix</keyword>
<keyword evidence="2" id="KW-0472">Membrane</keyword>
<keyword evidence="2" id="KW-0812">Transmembrane</keyword>
<dbReference type="Proteomes" id="UP001589692">
    <property type="component" value="Unassembled WGS sequence"/>
</dbReference>
<evidence type="ECO:0000259" key="3">
    <source>
        <dbReference type="Pfam" id="PF01471"/>
    </source>
</evidence>
<dbReference type="Pfam" id="PF01471">
    <property type="entry name" value="PG_binding_1"/>
    <property type="match status" value="1"/>
</dbReference>
<feature type="transmembrane region" description="Helical" evidence="2">
    <location>
        <begin position="39"/>
        <end position="59"/>
    </location>
</feature>
<evidence type="ECO:0000256" key="2">
    <source>
        <dbReference type="SAM" id="Phobius"/>
    </source>
</evidence>
<gene>
    <name evidence="4" type="ORF">ACFFP0_21250</name>
</gene>
<dbReference type="RefSeq" id="WP_377264192.1">
    <property type="nucleotide sequence ID" value="NZ_JBHMAA010000024.1"/>
</dbReference>
<dbReference type="InterPro" id="IPR036365">
    <property type="entry name" value="PGBD-like_sf"/>
</dbReference>
<feature type="region of interest" description="Disordered" evidence="1">
    <location>
        <begin position="103"/>
        <end position="241"/>
    </location>
</feature>
<feature type="compositionally biased region" description="Pro residues" evidence="1">
    <location>
        <begin position="168"/>
        <end position="181"/>
    </location>
</feature>
<dbReference type="InterPro" id="IPR002477">
    <property type="entry name" value="Peptidoglycan-bd-like"/>
</dbReference>
<evidence type="ECO:0000313" key="5">
    <source>
        <dbReference type="Proteomes" id="UP001589692"/>
    </source>
</evidence>
<dbReference type="InterPro" id="IPR036366">
    <property type="entry name" value="PGBDSf"/>
</dbReference>
<feature type="compositionally biased region" description="Low complexity" evidence="1">
    <location>
        <begin position="225"/>
        <end position="241"/>
    </location>
</feature>
<dbReference type="EMBL" id="JBHMAA010000024">
    <property type="protein sequence ID" value="MFB9951383.1"/>
    <property type="molecule type" value="Genomic_DNA"/>
</dbReference>
<feature type="domain" description="Peptidoglycan binding-like" evidence="3">
    <location>
        <begin position="244"/>
        <end position="298"/>
    </location>
</feature>
<protein>
    <submittedName>
        <fullName evidence="4">Peptidoglycan-binding domain-containing protein</fullName>
    </submittedName>
</protein>